<name>A0AA48GQU8_9BACT</name>
<evidence type="ECO:0000256" key="2">
    <source>
        <dbReference type="ARBA" id="ARBA00022630"/>
    </source>
</evidence>
<dbReference type="RefSeq" id="WP_243333879.1">
    <property type="nucleotide sequence ID" value="NZ_AP027081.1"/>
</dbReference>
<comment type="similarity">
    <text evidence="5">Belongs to the FAD-dependent oxidoreductase 2 family. FRD/SDH subfamily.</text>
</comment>
<dbReference type="InterPro" id="IPR050315">
    <property type="entry name" value="FAD-oxidoreductase_2"/>
</dbReference>
<dbReference type="InterPro" id="IPR027477">
    <property type="entry name" value="Succ_DH/fumarate_Rdtase_cat_sf"/>
</dbReference>
<dbReference type="PROSITE" id="PS51318">
    <property type="entry name" value="TAT"/>
    <property type="match status" value="1"/>
</dbReference>
<dbReference type="InterPro" id="IPR003953">
    <property type="entry name" value="FAD-dep_OxRdtase_2_FAD-bd"/>
</dbReference>
<evidence type="ECO:0000256" key="1">
    <source>
        <dbReference type="ARBA" id="ARBA00001974"/>
    </source>
</evidence>
<evidence type="ECO:0000256" key="5">
    <source>
        <dbReference type="RuleBase" id="RU366062"/>
    </source>
</evidence>
<dbReference type="Proteomes" id="UP001228113">
    <property type="component" value="Chromosome"/>
</dbReference>
<dbReference type="InterPro" id="IPR010960">
    <property type="entry name" value="Flavocytochrome_c"/>
</dbReference>
<dbReference type="Pfam" id="PF00890">
    <property type="entry name" value="FAD_binding_2"/>
    <property type="match status" value="1"/>
</dbReference>
<dbReference type="AlphaFoldDB" id="A0AA48GQU8"/>
<dbReference type="Gene3D" id="3.50.50.60">
    <property type="entry name" value="FAD/NAD(P)-binding domain"/>
    <property type="match status" value="1"/>
</dbReference>
<protein>
    <submittedName>
        <fullName evidence="7">Flavocytochrome c</fullName>
    </submittedName>
</protein>
<dbReference type="GO" id="GO:0010181">
    <property type="term" value="F:FMN binding"/>
    <property type="evidence" value="ECO:0007669"/>
    <property type="project" value="InterPro"/>
</dbReference>
<evidence type="ECO:0000256" key="4">
    <source>
        <dbReference type="ARBA" id="ARBA00023002"/>
    </source>
</evidence>
<keyword evidence="3 5" id="KW-0274">FAD</keyword>
<dbReference type="InterPro" id="IPR036188">
    <property type="entry name" value="FAD/NAD-bd_sf"/>
</dbReference>
<proteinExistence type="inferred from homology"/>
<feature type="domain" description="FAD-dependent oxidoreductase 2 FAD-binding" evidence="6">
    <location>
        <begin position="65"/>
        <end position="501"/>
    </location>
</feature>
<dbReference type="Gene3D" id="3.90.700.10">
    <property type="entry name" value="Succinate dehydrogenase/fumarate reductase flavoprotein, catalytic domain"/>
    <property type="match status" value="1"/>
</dbReference>
<dbReference type="EMBL" id="AP027081">
    <property type="protein sequence ID" value="BDU77576.1"/>
    <property type="molecule type" value="Genomic_DNA"/>
</dbReference>
<dbReference type="GO" id="GO:0016491">
    <property type="term" value="F:oxidoreductase activity"/>
    <property type="evidence" value="ECO:0007669"/>
    <property type="project" value="UniProtKB-KW"/>
</dbReference>
<reference evidence="7" key="1">
    <citation type="journal article" date="2023" name="Int. J. Syst. Evol. Microbiol.">
        <title>Mesoterricola silvestris gen. nov., sp. nov., Mesoterricola sediminis sp. nov., Geothrix oryzae sp. nov., Geothrix edaphica sp. nov., Geothrix rubra sp. nov., and Geothrix limicola sp. nov., six novel members of Acidobacteriota isolated from soils.</title>
        <authorList>
            <person name="Itoh H."/>
            <person name="Sugisawa Y."/>
            <person name="Mise K."/>
            <person name="Xu Z."/>
            <person name="Kuniyasu M."/>
            <person name="Ushijima N."/>
            <person name="Kawano K."/>
            <person name="Kobayashi E."/>
            <person name="Shiratori Y."/>
            <person name="Masuda Y."/>
            <person name="Senoo K."/>
        </authorList>
    </citation>
    <scope>NUCLEOTIDE SEQUENCE</scope>
    <source>
        <strain evidence="7">W786</strain>
    </source>
</reference>
<evidence type="ECO:0000259" key="6">
    <source>
        <dbReference type="Pfam" id="PF00890"/>
    </source>
</evidence>
<dbReference type="KEGG" id="msea:METESE_25340"/>
<evidence type="ECO:0000313" key="8">
    <source>
        <dbReference type="Proteomes" id="UP001228113"/>
    </source>
</evidence>
<comment type="cofactor">
    <cofactor evidence="1">
        <name>FAD</name>
        <dbReference type="ChEBI" id="CHEBI:57692"/>
    </cofactor>
</comment>
<dbReference type="PANTHER" id="PTHR43400">
    <property type="entry name" value="FUMARATE REDUCTASE"/>
    <property type="match status" value="1"/>
</dbReference>
<keyword evidence="2 5" id="KW-0285">Flavoprotein</keyword>
<dbReference type="SUPFAM" id="SSF56425">
    <property type="entry name" value="Succinate dehydrogenase/fumarate reductase flavoprotein, catalytic domain"/>
    <property type="match status" value="1"/>
</dbReference>
<organism evidence="7 8">
    <name type="scientific">Mesoterricola sediminis</name>
    <dbReference type="NCBI Taxonomy" id="2927980"/>
    <lineage>
        <taxon>Bacteria</taxon>
        <taxon>Pseudomonadati</taxon>
        <taxon>Acidobacteriota</taxon>
        <taxon>Holophagae</taxon>
        <taxon>Holophagales</taxon>
        <taxon>Holophagaceae</taxon>
        <taxon>Mesoterricola</taxon>
    </lineage>
</organism>
<evidence type="ECO:0000256" key="3">
    <source>
        <dbReference type="ARBA" id="ARBA00022827"/>
    </source>
</evidence>
<sequence>MDNSNNESKMLTAAAEGDSRRNFLKTSLTAGLVAAASGGFALNLGAAGTEPSKRRLPQKWEESYDVVVIGSGFAGLAAAAEAAGKGASVIVLEKMPVYGGNSIINGGEYNAWTDELHLREKLALGDDSADTHKNDTLKGGDYFGSPELVEVLTSESPKALNWMIDEGGLKLRNVLNRTGGHSKYRTHTCVEGVGRGFTEALRKIAEKRGAKIRLKSEVTWIWRKDVDGPVLGLEVKGAKGPINIRARKAVVMASGGFSRDVAMRLIYNPSLNAGYNCTNHKGATGEMIRFAQAIGADLLHMAFIQLYPYADPETGILDAPAVYPFRGPGYGIVYVDEKGKRFVNELERRDVVSRAELATGGKKTFSIFNEKMISKMGTKEEVEMGMARGRFVKADTLEELGRKIGMDGATLKDTITRHNGYLKDKKDPEFGKAVSAPMLLMEEGPYYAIAQWPAVHHTMGGLRTNKEARVLDIWGKPIPRLYAAGEVTGGLHGANRLGGNATPDATVFGRIAGINAASEKA</sequence>
<dbReference type="InterPro" id="IPR006311">
    <property type="entry name" value="TAT_signal"/>
</dbReference>
<dbReference type="PANTHER" id="PTHR43400:SF7">
    <property type="entry name" value="FAD-DEPENDENT OXIDOREDUCTASE 2 FAD BINDING DOMAIN-CONTAINING PROTEIN"/>
    <property type="match status" value="1"/>
</dbReference>
<evidence type="ECO:0000313" key="7">
    <source>
        <dbReference type="EMBL" id="BDU77576.1"/>
    </source>
</evidence>
<dbReference type="NCBIfam" id="TIGR01813">
    <property type="entry name" value="flavo_cyto_c"/>
    <property type="match status" value="1"/>
</dbReference>
<dbReference type="SUPFAM" id="SSF51905">
    <property type="entry name" value="FAD/NAD(P)-binding domain"/>
    <property type="match status" value="1"/>
</dbReference>
<accession>A0AA48GQU8</accession>
<keyword evidence="8" id="KW-1185">Reference proteome</keyword>
<gene>
    <name evidence="7" type="ORF">METESE_25340</name>
</gene>
<keyword evidence="4 5" id="KW-0560">Oxidoreductase</keyword>